<keyword evidence="1" id="KW-1133">Transmembrane helix</keyword>
<keyword evidence="3" id="KW-1185">Reference proteome</keyword>
<feature type="transmembrane region" description="Helical" evidence="1">
    <location>
        <begin position="36"/>
        <end position="59"/>
    </location>
</feature>
<protein>
    <submittedName>
        <fullName evidence="2">Uncharacterized protein</fullName>
    </submittedName>
</protein>
<sequence length="99" mass="10497">MRATVSIYEDPEPKSDADVWVAAGPDRAWSTTTHTYLVLALLAAVSVFAYTAHVSGYGLNATDRPPQEHLIMIGLGLSRTRASSIAAATPASALEKNLV</sequence>
<organism evidence="2 3">
    <name type="scientific">Mycena pura</name>
    <dbReference type="NCBI Taxonomy" id="153505"/>
    <lineage>
        <taxon>Eukaryota</taxon>
        <taxon>Fungi</taxon>
        <taxon>Dikarya</taxon>
        <taxon>Basidiomycota</taxon>
        <taxon>Agaricomycotina</taxon>
        <taxon>Agaricomycetes</taxon>
        <taxon>Agaricomycetidae</taxon>
        <taxon>Agaricales</taxon>
        <taxon>Marasmiineae</taxon>
        <taxon>Mycenaceae</taxon>
        <taxon>Mycena</taxon>
    </lineage>
</organism>
<name>A0AAD6UZ28_9AGAR</name>
<accession>A0AAD6UZ28</accession>
<evidence type="ECO:0000256" key="1">
    <source>
        <dbReference type="SAM" id="Phobius"/>
    </source>
</evidence>
<comment type="caution">
    <text evidence="2">The sequence shown here is derived from an EMBL/GenBank/DDBJ whole genome shotgun (WGS) entry which is preliminary data.</text>
</comment>
<reference evidence="2" key="1">
    <citation type="submission" date="2023-03" db="EMBL/GenBank/DDBJ databases">
        <title>Massive genome expansion in bonnet fungi (Mycena s.s.) driven by repeated elements and novel gene families across ecological guilds.</title>
        <authorList>
            <consortium name="Lawrence Berkeley National Laboratory"/>
            <person name="Harder C.B."/>
            <person name="Miyauchi S."/>
            <person name="Viragh M."/>
            <person name="Kuo A."/>
            <person name="Thoen E."/>
            <person name="Andreopoulos B."/>
            <person name="Lu D."/>
            <person name="Skrede I."/>
            <person name="Drula E."/>
            <person name="Henrissat B."/>
            <person name="Morin E."/>
            <person name="Kohler A."/>
            <person name="Barry K."/>
            <person name="LaButti K."/>
            <person name="Morin E."/>
            <person name="Salamov A."/>
            <person name="Lipzen A."/>
            <person name="Mereny Z."/>
            <person name="Hegedus B."/>
            <person name="Baldrian P."/>
            <person name="Stursova M."/>
            <person name="Weitz H."/>
            <person name="Taylor A."/>
            <person name="Grigoriev I.V."/>
            <person name="Nagy L.G."/>
            <person name="Martin F."/>
            <person name="Kauserud H."/>
        </authorList>
    </citation>
    <scope>NUCLEOTIDE SEQUENCE</scope>
    <source>
        <strain evidence="2">9144</strain>
    </source>
</reference>
<keyword evidence="1" id="KW-0812">Transmembrane</keyword>
<dbReference type="Proteomes" id="UP001219525">
    <property type="component" value="Unassembled WGS sequence"/>
</dbReference>
<proteinExistence type="predicted"/>
<gene>
    <name evidence="2" type="ORF">GGX14DRAFT_573325</name>
</gene>
<evidence type="ECO:0000313" key="2">
    <source>
        <dbReference type="EMBL" id="KAJ7198447.1"/>
    </source>
</evidence>
<evidence type="ECO:0000313" key="3">
    <source>
        <dbReference type="Proteomes" id="UP001219525"/>
    </source>
</evidence>
<dbReference type="AlphaFoldDB" id="A0AAD6UZ28"/>
<keyword evidence="1" id="KW-0472">Membrane</keyword>
<dbReference type="EMBL" id="JARJCW010000072">
    <property type="protein sequence ID" value="KAJ7198447.1"/>
    <property type="molecule type" value="Genomic_DNA"/>
</dbReference>